<feature type="non-terminal residue" evidence="2">
    <location>
        <position position="393"/>
    </location>
</feature>
<feature type="region of interest" description="Disordered" evidence="1">
    <location>
        <begin position="40"/>
        <end position="132"/>
    </location>
</feature>
<dbReference type="AlphaFoldDB" id="A0A1S8WS05"/>
<sequence>PMTDIETLQTNQQRSWDKRVSDRTTIDELCKGCAVTEDRTMDVSETGELEFPASDPARNSSLGPNVESDAGIGATEPEVLLTTILKNPGDISETRSNKTSSSGVQSEPTETIKIESQQADSKSDESPSKEQVFQIILEDELPEKKDEGSGDQIYYLPLAIGGAAMRSGDGANRDLASLCELTTEGFSDPLLRELGRSLSQASESDSQLEVGKLQQSRVTDSSNTSADSGLFASKPTLFSDNLSKAGSIPESIAQQFNEIAKLNKNSLRSKRTVRTSTTRITSSTTTSPVLQDETPVSPSKPRSQLDAKGRHASRTETSPLSTERLHPLSMTLKHTHPDDRRPMHARFHSDEVKPMNDYTVQSPTSPSRKSDESPVTSSSISGSPASRQPITYV</sequence>
<evidence type="ECO:0000313" key="2">
    <source>
        <dbReference type="EMBL" id="OON17300.1"/>
    </source>
</evidence>
<accession>A0A1S8WS05</accession>
<evidence type="ECO:0000256" key="1">
    <source>
        <dbReference type="SAM" id="MobiDB-lite"/>
    </source>
</evidence>
<feature type="region of interest" description="Disordered" evidence="1">
    <location>
        <begin position="268"/>
        <end position="393"/>
    </location>
</feature>
<evidence type="ECO:0000313" key="3">
    <source>
        <dbReference type="Proteomes" id="UP000243686"/>
    </source>
</evidence>
<dbReference type="Proteomes" id="UP000243686">
    <property type="component" value="Unassembled WGS sequence"/>
</dbReference>
<feature type="compositionally biased region" description="Polar residues" evidence="1">
    <location>
        <begin position="358"/>
        <end position="367"/>
    </location>
</feature>
<feature type="region of interest" description="Disordered" evidence="1">
    <location>
        <begin position="1"/>
        <end position="23"/>
    </location>
</feature>
<reference evidence="2 3" key="1">
    <citation type="submission" date="2015-03" db="EMBL/GenBank/DDBJ databases">
        <title>Draft genome of the nematode, Opisthorchis viverrini.</title>
        <authorList>
            <person name="Mitreva M."/>
        </authorList>
    </citation>
    <scope>NUCLEOTIDE SEQUENCE [LARGE SCALE GENOMIC DNA]</scope>
    <source>
        <strain evidence="2">Khon Kaen</strain>
    </source>
</reference>
<dbReference type="EMBL" id="KV895565">
    <property type="protein sequence ID" value="OON17300.1"/>
    <property type="molecule type" value="Genomic_DNA"/>
</dbReference>
<protein>
    <submittedName>
        <fullName evidence="2">Uncharacterized protein</fullName>
    </submittedName>
</protein>
<feature type="non-terminal residue" evidence="2">
    <location>
        <position position="1"/>
    </location>
</feature>
<feature type="compositionally biased region" description="Polar residues" evidence="1">
    <location>
        <begin position="1"/>
        <end position="14"/>
    </location>
</feature>
<feature type="compositionally biased region" description="Low complexity" evidence="1">
    <location>
        <begin position="373"/>
        <end position="393"/>
    </location>
</feature>
<proteinExistence type="predicted"/>
<name>A0A1S8WS05_OPIVI</name>
<gene>
    <name evidence="2" type="ORF">X801_06863</name>
</gene>
<feature type="compositionally biased region" description="Polar residues" evidence="1">
    <location>
        <begin position="97"/>
        <end position="120"/>
    </location>
</feature>
<feature type="compositionally biased region" description="Polar residues" evidence="1">
    <location>
        <begin position="197"/>
        <end position="227"/>
    </location>
</feature>
<feature type="region of interest" description="Disordered" evidence="1">
    <location>
        <begin position="197"/>
        <end position="233"/>
    </location>
</feature>
<feature type="compositionally biased region" description="Low complexity" evidence="1">
    <location>
        <begin position="274"/>
        <end position="287"/>
    </location>
</feature>
<keyword evidence="3" id="KW-1185">Reference proteome</keyword>
<feature type="compositionally biased region" description="Basic and acidic residues" evidence="1">
    <location>
        <begin position="335"/>
        <end position="354"/>
    </location>
</feature>
<organism evidence="2 3">
    <name type="scientific">Opisthorchis viverrini</name>
    <name type="common">Southeast Asian liver fluke</name>
    <dbReference type="NCBI Taxonomy" id="6198"/>
    <lineage>
        <taxon>Eukaryota</taxon>
        <taxon>Metazoa</taxon>
        <taxon>Spiralia</taxon>
        <taxon>Lophotrochozoa</taxon>
        <taxon>Platyhelminthes</taxon>
        <taxon>Trematoda</taxon>
        <taxon>Digenea</taxon>
        <taxon>Opisthorchiida</taxon>
        <taxon>Opisthorchiata</taxon>
        <taxon>Opisthorchiidae</taxon>
        <taxon>Opisthorchis</taxon>
    </lineage>
</organism>